<feature type="compositionally biased region" description="Pro residues" evidence="1">
    <location>
        <begin position="580"/>
        <end position="589"/>
    </location>
</feature>
<sequence>MGRNQLAGIIAAAGRSVGRTHLAGIIAAAGLGVLVLGYGLAFALTGDKVPGDTTVLGIPVGGLSEKDAKAKLEAGLKDRVVLPIKVKAGGSTFQVKPAEAGLSLDVDATVADAGAGRSLNPARIWNAMTGGDAVDPVVKKDDAKLKAAIDKLATQVNRPATEGTITFEKAKAVQHPSADGLQLDKAKATETVVSGFPSDGNPKDLAVGVTKPKAGTDAIDKAMAEYAVPAMSGPIRLTVGDKSVELKPRELAPALKLVAKDGSFTPSLNAKMLEPLFAERFKGLETLPKDASVAIVAGRPQVVPAVDGMVVARDKVVPAILSVLPKPKGERRAAVGLAKSEAEVTTEAATALGIKEVMGEFTTKFPHAAYRNVNIGTAAHKINGTLLKPGETFSLNKIVGERTKENGFTEGNIINGGKFVLDLGGGVSQSATTTFNAAFFAGLKDVEHKAHSVYISRYPVGREATVAWPSVDLKFLNDSGHGILVQTLFTASTPGSQGSITVKIWGTKVWDVTAGASARTNPRAPGLVYNTAADCRPQAPTGGFDIRIYRYFAKNGQRVKTESFLTKYNAADDIRCGPKPGTPPTPPTPGMTKPPTTTRPPS</sequence>
<dbReference type="PANTHER" id="PTHR35788">
    <property type="entry name" value="EXPORTED PROTEIN-RELATED"/>
    <property type="match status" value="1"/>
</dbReference>
<evidence type="ECO:0000259" key="3">
    <source>
        <dbReference type="Pfam" id="PF12229"/>
    </source>
</evidence>
<comment type="caution">
    <text evidence="4">The sequence shown here is derived from an EMBL/GenBank/DDBJ whole genome shotgun (WGS) entry which is preliminary data.</text>
</comment>
<dbReference type="InterPro" id="IPR022029">
    <property type="entry name" value="YoaR-like_PG-bd"/>
</dbReference>
<feature type="domain" description="YoaR-like putative peptidoglycan binding" evidence="3">
    <location>
        <begin position="256"/>
        <end position="327"/>
    </location>
</feature>
<feature type="region of interest" description="Disordered" evidence="1">
    <location>
        <begin position="572"/>
        <end position="602"/>
    </location>
</feature>
<evidence type="ECO:0000313" key="4">
    <source>
        <dbReference type="EMBL" id="TCO15497.1"/>
    </source>
</evidence>
<keyword evidence="5" id="KW-1185">Reference proteome</keyword>
<reference evidence="4 5" key="1">
    <citation type="journal article" date="2015" name="Stand. Genomic Sci.">
        <title>Genomic Encyclopedia of Bacterial and Archaeal Type Strains, Phase III: the genomes of soil and plant-associated and newly described type strains.</title>
        <authorList>
            <person name="Whitman W.B."/>
            <person name="Woyke T."/>
            <person name="Klenk H.P."/>
            <person name="Zhou Y."/>
            <person name="Lilburn T.G."/>
            <person name="Beck B.J."/>
            <person name="De Vos P."/>
            <person name="Vandamme P."/>
            <person name="Eisen J.A."/>
            <person name="Garrity G."/>
            <person name="Hugenholtz P."/>
            <person name="Kyrpides N.C."/>
        </authorList>
    </citation>
    <scope>NUCLEOTIDE SEQUENCE [LARGE SCALE GENOMIC DNA]</scope>
    <source>
        <strain evidence="4 5">VKM Ac-2538</strain>
    </source>
</reference>
<dbReference type="InterPro" id="IPR007391">
    <property type="entry name" value="Vancomycin_resist_VanW"/>
</dbReference>
<evidence type="ECO:0000256" key="2">
    <source>
        <dbReference type="SAM" id="Phobius"/>
    </source>
</evidence>
<protein>
    <submittedName>
        <fullName evidence="4">Vancomycin resistance protein YoaR</fullName>
    </submittedName>
</protein>
<gene>
    <name evidence="4" type="ORF">EV644_11841</name>
</gene>
<accession>A0ABY2BBW8</accession>
<feature type="transmembrane region" description="Helical" evidence="2">
    <location>
        <begin position="21"/>
        <end position="44"/>
    </location>
</feature>
<keyword evidence="2" id="KW-0812">Transmembrane</keyword>
<dbReference type="Pfam" id="PF04294">
    <property type="entry name" value="VanW"/>
    <property type="match status" value="1"/>
</dbReference>
<dbReference type="PANTHER" id="PTHR35788:SF1">
    <property type="entry name" value="EXPORTED PROTEIN"/>
    <property type="match status" value="1"/>
</dbReference>
<feature type="domain" description="YoaR-like putative peptidoglycan binding" evidence="3">
    <location>
        <begin position="94"/>
        <end position="197"/>
    </location>
</feature>
<proteinExistence type="predicted"/>
<keyword evidence="2" id="KW-1133">Transmembrane helix</keyword>
<name>A0ABY2BBW8_9ACTN</name>
<evidence type="ECO:0000313" key="5">
    <source>
        <dbReference type="Proteomes" id="UP000295818"/>
    </source>
</evidence>
<dbReference type="InterPro" id="IPR052913">
    <property type="entry name" value="Glycopeptide_resist_protein"/>
</dbReference>
<dbReference type="RefSeq" id="WP_241999114.1">
    <property type="nucleotide sequence ID" value="NZ_SLWM01000018.1"/>
</dbReference>
<dbReference type="EMBL" id="SLWM01000018">
    <property type="protein sequence ID" value="TCO15497.1"/>
    <property type="molecule type" value="Genomic_DNA"/>
</dbReference>
<keyword evidence="2" id="KW-0472">Membrane</keyword>
<organism evidence="4 5">
    <name type="scientific">Kribbella orskensis</name>
    <dbReference type="NCBI Taxonomy" id="2512216"/>
    <lineage>
        <taxon>Bacteria</taxon>
        <taxon>Bacillati</taxon>
        <taxon>Actinomycetota</taxon>
        <taxon>Actinomycetes</taxon>
        <taxon>Propionibacteriales</taxon>
        <taxon>Kribbellaceae</taxon>
        <taxon>Kribbella</taxon>
    </lineage>
</organism>
<dbReference type="Pfam" id="PF12229">
    <property type="entry name" value="PG_binding_4"/>
    <property type="match status" value="2"/>
</dbReference>
<dbReference type="Proteomes" id="UP000295818">
    <property type="component" value="Unassembled WGS sequence"/>
</dbReference>
<evidence type="ECO:0000256" key="1">
    <source>
        <dbReference type="SAM" id="MobiDB-lite"/>
    </source>
</evidence>